<sequence>MIHFHEAKGPPQARYKISSTHLVPKPLLQRSSVGPSACAGDLQAGFTQWFVDGDCIPMSCRTSEQATGEERICSKRRFPKKIRPRQQRDTMRISFVDENEPQVQGGYRYGEVTKNLEHAIELLVTNCERLMPQLEEEILTRVYRFTEEVD</sequence>
<keyword evidence="2" id="KW-1185">Reference proteome</keyword>
<dbReference type="GO" id="GO:0016787">
    <property type="term" value="F:hydrolase activity"/>
    <property type="evidence" value="ECO:0007669"/>
    <property type="project" value="UniProtKB-KW"/>
</dbReference>
<organism evidence="1 2">
    <name type="scientific">Durusdinium trenchii</name>
    <dbReference type="NCBI Taxonomy" id="1381693"/>
    <lineage>
        <taxon>Eukaryota</taxon>
        <taxon>Sar</taxon>
        <taxon>Alveolata</taxon>
        <taxon>Dinophyceae</taxon>
        <taxon>Suessiales</taxon>
        <taxon>Symbiodiniaceae</taxon>
        <taxon>Durusdinium</taxon>
    </lineage>
</organism>
<evidence type="ECO:0000313" key="2">
    <source>
        <dbReference type="Proteomes" id="UP001642464"/>
    </source>
</evidence>
<proteinExistence type="predicted"/>
<feature type="non-terminal residue" evidence="1">
    <location>
        <position position="150"/>
    </location>
</feature>
<accession>A0ABP0L279</accession>
<protein>
    <submittedName>
        <fullName evidence="1">Aminoacyl-tRNA hydrolase</fullName>
    </submittedName>
</protein>
<keyword evidence="1" id="KW-0378">Hydrolase</keyword>
<dbReference type="Proteomes" id="UP001642464">
    <property type="component" value="Unassembled WGS sequence"/>
</dbReference>
<feature type="non-terminal residue" evidence="1">
    <location>
        <position position="1"/>
    </location>
</feature>
<comment type="caution">
    <text evidence="1">The sequence shown here is derived from an EMBL/GenBank/DDBJ whole genome shotgun (WGS) entry which is preliminary data.</text>
</comment>
<evidence type="ECO:0000313" key="1">
    <source>
        <dbReference type="EMBL" id="CAK9033224.1"/>
    </source>
</evidence>
<dbReference type="EMBL" id="CAXAMM010014224">
    <property type="protein sequence ID" value="CAK9033224.1"/>
    <property type="molecule type" value="Genomic_DNA"/>
</dbReference>
<reference evidence="1 2" key="1">
    <citation type="submission" date="2024-02" db="EMBL/GenBank/DDBJ databases">
        <authorList>
            <person name="Chen Y."/>
            <person name="Shah S."/>
            <person name="Dougan E. K."/>
            <person name="Thang M."/>
            <person name="Chan C."/>
        </authorList>
    </citation>
    <scope>NUCLEOTIDE SEQUENCE [LARGE SCALE GENOMIC DNA]</scope>
</reference>
<gene>
    <name evidence="1" type="ORF">SCF082_LOCUS20401</name>
</gene>
<name>A0ABP0L279_9DINO</name>